<accession>A0ABR3AD55</accession>
<dbReference type="InterPro" id="IPR002016">
    <property type="entry name" value="Haem_peroxidase"/>
</dbReference>
<comment type="cofactor">
    <cofactor evidence="9">
        <name>Ca(2+)</name>
        <dbReference type="ChEBI" id="CHEBI:29108"/>
    </cofactor>
    <text evidence="9">Binds 2 calcium ions per subunit.</text>
</comment>
<organism evidence="11 12">
    <name type="scientific">Marasmius tenuissimus</name>
    <dbReference type="NCBI Taxonomy" id="585030"/>
    <lineage>
        <taxon>Eukaryota</taxon>
        <taxon>Fungi</taxon>
        <taxon>Dikarya</taxon>
        <taxon>Basidiomycota</taxon>
        <taxon>Agaricomycotina</taxon>
        <taxon>Agaricomycetes</taxon>
        <taxon>Agaricomycetidae</taxon>
        <taxon>Agaricales</taxon>
        <taxon>Marasmiineae</taxon>
        <taxon>Marasmiaceae</taxon>
        <taxon>Marasmius</taxon>
    </lineage>
</organism>
<dbReference type="EMBL" id="JBBXMP010000004">
    <property type="protein sequence ID" value="KAL0071302.1"/>
    <property type="molecule type" value="Genomic_DNA"/>
</dbReference>
<evidence type="ECO:0000256" key="6">
    <source>
        <dbReference type="ARBA" id="ARBA00023002"/>
    </source>
</evidence>
<evidence type="ECO:0000256" key="2">
    <source>
        <dbReference type="ARBA" id="ARBA00022525"/>
    </source>
</evidence>
<keyword evidence="4" id="KW-0349">Heme</keyword>
<feature type="domain" description="Plant heme peroxidase family profile" evidence="10">
    <location>
        <begin position="57"/>
        <end position="171"/>
    </location>
</feature>
<name>A0ABR3AD55_9AGAR</name>
<keyword evidence="3 9" id="KW-0575">Peroxidase</keyword>
<evidence type="ECO:0000256" key="8">
    <source>
        <dbReference type="ARBA" id="ARBA00023180"/>
    </source>
</evidence>
<dbReference type="InterPro" id="IPR010255">
    <property type="entry name" value="Haem_peroxidase_sf"/>
</dbReference>
<evidence type="ECO:0000256" key="7">
    <source>
        <dbReference type="ARBA" id="ARBA00023004"/>
    </source>
</evidence>
<dbReference type="PRINTS" id="PR00462">
    <property type="entry name" value="LIGNINASE"/>
</dbReference>
<dbReference type="InterPro" id="IPR001621">
    <property type="entry name" value="Ligninase"/>
</dbReference>
<comment type="similarity">
    <text evidence="1 9">Belongs to the peroxidase family. Ligninase subfamily.</text>
</comment>
<dbReference type="Pfam" id="PF00141">
    <property type="entry name" value="peroxidase"/>
    <property type="match status" value="1"/>
</dbReference>
<evidence type="ECO:0000256" key="3">
    <source>
        <dbReference type="ARBA" id="ARBA00022559"/>
    </source>
</evidence>
<keyword evidence="7" id="KW-0408">Iron</keyword>
<dbReference type="InterPro" id="IPR044831">
    <property type="entry name" value="Ccp1-like"/>
</dbReference>
<protein>
    <recommendedName>
        <fullName evidence="9">Peroxidase</fullName>
        <ecNumber evidence="9">1.11.1.-</ecNumber>
    </recommendedName>
</protein>
<keyword evidence="8" id="KW-0325">Glycoprotein</keyword>
<keyword evidence="9" id="KW-0106">Calcium</keyword>
<evidence type="ECO:0000259" key="10">
    <source>
        <dbReference type="PROSITE" id="PS50873"/>
    </source>
</evidence>
<dbReference type="PANTHER" id="PTHR31356:SF53">
    <property type="entry name" value="HEME PEROXIDASE"/>
    <property type="match status" value="1"/>
</dbReference>
<dbReference type="EC" id="1.11.1.-" evidence="9"/>
<comment type="caution">
    <text evidence="11">The sequence shown here is derived from an EMBL/GenBank/DDBJ whole genome shotgun (WGS) entry which is preliminary data.</text>
</comment>
<dbReference type="PANTHER" id="PTHR31356">
    <property type="entry name" value="THYLAKOID LUMENAL 29 KDA PROTEIN, CHLOROPLASTIC-RELATED"/>
    <property type="match status" value="1"/>
</dbReference>
<dbReference type="PROSITE" id="PS50873">
    <property type="entry name" value="PEROXIDASE_4"/>
    <property type="match status" value="1"/>
</dbReference>
<keyword evidence="6 9" id="KW-0560">Oxidoreductase</keyword>
<evidence type="ECO:0000313" key="11">
    <source>
        <dbReference type="EMBL" id="KAL0071302.1"/>
    </source>
</evidence>
<evidence type="ECO:0000256" key="4">
    <source>
        <dbReference type="ARBA" id="ARBA00022617"/>
    </source>
</evidence>
<proteinExistence type="inferred from homology"/>
<keyword evidence="2" id="KW-0964">Secreted</keyword>
<keyword evidence="12" id="KW-1185">Reference proteome</keyword>
<evidence type="ECO:0000256" key="9">
    <source>
        <dbReference type="RuleBase" id="RU363051"/>
    </source>
</evidence>
<reference evidence="11 12" key="1">
    <citation type="submission" date="2024-05" db="EMBL/GenBank/DDBJ databases">
        <title>A draft genome resource for the thread blight pathogen Marasmius tenuissimus strain MS-2.</title>
        <authorList>
            <person name="Yulfo-Soto G.E."/>
            <person name="Baruah I.K."/>
            <person name="Amoako-Attah I."/>
            <person name="Bukari Y."/>
            <person name="Meinhardt L.W."/>
            <person name="Bailey B.A."/>
            <person name="Cohen S.P."/>
        </authorList>
    </citation>
    <scope>NUCLEOTIDE SEQUENCE [LARGE SCALE GENOMIC DNA]</scope>
    <source>
        <strain evidence="11 12">MS-2</strain>
    </source>
</reference>
<keyword evidence="5 9" id="KW-0479">Metal-binding</keyword>
<dbReference type="Gene3D" id="1.10.520.10">
    <property type="match status" value="1"/>
</dbReference>
<dbReference type="PRINTS" id="PR00458">
    <property type="entry name" value="PEROXIDASE"/>
</dbReference>
<gene>
    <name evidence="11" type="ORF">AAF712_001868</name>
</gene>
<evidence type="ECO:0000256" key="1">
    <source>
        <dbReference type="ARBA" id="ARBA00006089"/>
    </source>
</evidence>
<sequence>MGAITLTSAYTWPGQWDELEDIMYLQAGYQRRGFHDGVTPCSAFPQGGPGPHARHAAAEWVRTAFHDAITHNKEAGTGGLDGSLLYETDRPENTGSIGFTDTFGFFHSFLNRRVSLADLIALGMFTAVKECGGPTVQFRAGRIDATEAGESGVPEPTTDIDATIAQFEKAG</sequence>
<dbReference type="Proteomes" id="UP001437256">
    <property type="component" value="Unassembled WGS sequence"/>
</dbReference>
<evidence type="ECO:0000313" key="12">
    <source>
        <dbReference type="Proteomes" id="UP001437256"/>
    </source>
</evidence>
<evidence type="ECO:0000256" key="5">
    <source>
        <dbReference type="ARBA" id="ARBA00022723"/>
    </source>
</evidence>
<dbReference type="SUPFAM" id="SSF48113">
    <property type="entry name" value="Heme-dependent peroxidases"/>
    <property type="match status" value="1"/>
</dbReference>